<dbReference type="PANTHER" id="PTHR14097">
    <property type="entry name" value="OXIDOREDUCTASE HTATIP2"/>
    <property type="match status" value="1"/>
</dbReference>
<dbReference type="InterPro" id="IPR036291">
    <property type="entry name" value="NAD(P)-bd_dom_sf"/>
</dbReference>
<dbReference type="InterPro" id="IPR001509">
    <property type="entry name" value="Epimerase_deHydtase"/>
</dbReference>
<dbReference type="GO" id="GO:0051170">
    <property type="term" value="P:import into nucleus"/>
    <property type="evidence" value="ECO:0007669"/>
    <property type="project" value="TreeGrafter"/>
</dbReference>
<dbReference type="eggNOG" id="KOG4039">
    <property type="taxonomic scope" value="Eukaryota"/>
</dbReference>
<sequence>MSTAKTALIIGATGQTGGCLLKELISSPHYSKVYEYGRRLSTEKSDKLVQKTINFDEIGKLGGAFGDEEKSKWDVVFITLGTTKANAGSAEAFERIDREYVLRAAREAKSEDPALKQRIVYCSSGGANSNSPLLYSKSKGLTEEGLASLGYSDSIFFQPGLLVGTARPEKRTAEQLAGVVTGLLSRFSDSLEIKVATLGKAMANAGWLGSEKLPERVKTTKAYDGKATLIGNGASLKLAATEV</sequence>
<comment type="caution">
    <text evidence="6">The sequence shown here is derived from an EMBL/GenBank/DDBJ whole genome shotgun (WGS) entry which is preliminary data.</text>
</comment>
<protein>
    <recommendedName>
        <fullName evidence="5">NAD-dependent epimerase/dehydratase domain-containing protein</fullName>
    </recommendedName>
</protein>
<evidence type="ECO:0000313" key="7">
    <source>
        <dbReference type="Proteomes" id="UP000054988"/>
    </source>
</evidence>
<evidence type="ECO:0000256" key="4">
    <source>
        <dbReference type="ARBA" id="ARBA00023136"/>
    </source>
</evidence>
<keyword evidence="3" id="KW-0496">Mitochondrion</keyword>
<dbReference type="EMBL" id="LATX01001548">
    <property type="protein sequence ID" value="KTB40806.1"/>
    <property type="molecule type" value="Genomic_DNA"/>
</dbReference>
<evidence type="ECO:0000256" key="3">
    <source>
        <dbReference type="ARBA" id="ARBA00023128"/>
    </source>
</evidence>
<evidence type="ECO:0000259" key="5">
    <source>
        <dbReference type="Pfam" id="PF01370"/>
    </source>
</evidence>
<dbReference type="PANTHER" id="PTHR14097:SF7">
    <property type="entry name" value="OXIDOREDUCTASE HTATIP2"/>
    <property type="match status" value="1"/>
</dbReference>
<feature type="domain" description="NAD-dependent epimerase/dehydratase" evidence="5">
    <location>
        <begin position="7"/>
        <end position="125"/>
    </location>
</feature>
<dbReference type="Pfam" id="PF01370">
    <property type="entry name" value="Epimerase"/>
    <property type="match status" value="1"/>
</dbReference>
<evidence type="ECO:0000256" key="1">
    <source>
        <dbReference type="ARBA" id="ARBA00004450"/>
    </source>
</evidence>
<evidence type="ECO:0000256" key="2">
    <source>
        <dbReference type="ARBA" id="ARBA00006617"/>
    </source>
</evidence>
<evidence type="ECO:0000313" key="6">
    <source>
        <dbReference type="EMBL" id="KTB40806.1"/>
    </source>
</evidence>
<proteinExistence type="inferred from homology"/>
<organism evidence="6 7">
    <name type="scientific">Moniliophthora roreri</name>
    <name type="common">Frosty pod rot fungus</name>
    <name type="synonym">Monilia roreri</name>
    <dbReference type="NCBI Taxonomy" id="221103"/>
    <lineage>
        <taxon>Eukaryota</taxon>
        <taxon>Fungi</taxon>
        <taxon>Dikarya</taxon>
        <taxon>Basidiomycota</taxon>
        <taxon>Agaricomycotina</taxon>
        <taxon>Agaricomycetes</taxon>
        <taxon>Agaricomycetidae</taxon>
        <taxon>Agaricales</taxon>
        <taxon>Marasmiineae</taxon>
        <taxon>Marasmiaceae</taxon>
        <taxon>Moniliophthora</taxon>
    </lineage>
</organism>
<reference evidence="6 7" key="1">
    <citation type="submission" date="2015-12" db="EMBL/GenBank/DDBJ databases">
        <title>Draft genome sequence of Moniliophthora roreri, the causal agent of frosty pod rot of cacao.</title>
        <authorList>
            <person name="Aime M.C."/>
            <person name="Diaz-Valderrama J.R."/>
            <person name="Kijpornyongpan T."/>
            <person name="Phillips-Mora W."/>
        </authorList>
    </citation>
    <scope>NUCLEOTIDE SEQUENCE [LARGE SCALE GENOMIC DNA]</scope>
    <source>
        <strain evidence="6 7">MCA 2952</strain>
    </source>
</reference>
<dbReference type="GO" id="GO:0005741">
    <property type="term" value="C:mitochondrial outer membrane"/>
    <property type="evidence" value="ECO:0007669"/>
    <property type="project" value="UniProtKB-SubCell"/>
</dbReference>
<gene>
    <name evidence="6" type="ORF">WG66_6610</name>
</gene>
<dbReference type="Gene3D" id="3.40.50.720">
    <property type="entry name" value="NAD(P)-binding Rossmann-like Domain"/>
    <property type="match status" value="1"/>
</dbReference>
<comment type="similarity">
    <text evidence="2">Belongs to the FMP52 family.</text>
</comment>
<comment type="subcellular location">
    <subcellularLocation>
        <location evidence="1">Mitochondrion outer membrane</location>
        <topology evidence="1">Peripheral membrane protein</topology>
    </subcellularLocation>
</comment>
<accession>A0A0W0FX16</accession>
<dbReference type="AlphaFoldDB" id="A0A0W0FX16"/>
<keyword evidence="4" id="KW-0472">Membrane</keyword>
<name>A0A0W0FX16_MONRR</name>
<dbReference type="Proteomes" id="UP000054988">
    <property type="component" value="Unassembled WGS sequence"/>
</dbReference>
<dbReference type="SUPFAM" id="SSF51735">
    <property type="entry name" value="NAD(P)-binding Rossmann-fold domains"/>
    <property type="match status" value="1"/>
</dbReference>